<protein>
    <submittedName>
        <fullName evidence="2">ATP synthase F0 subunit 8</fullName>
    </submittedName>
</protein>
<geneLocation type="mitochondrion" evidence="2"/>
<name>A0A2U8XDV5_9HYME</name>
<dbReference type="AlphaFoldDB" id="A0A2U8XDV5"/>
<keyword evidence="2" id="KW-0496">Mitochondrion</keyword>
<sequence>MPQMMPLWWVIMLVMTVGMLLLIIILMYFMNLPKLTPLMKNTSLFFTNWNWSW</sequence>
<keyword evidence="1" id="KW-0812">Transmembrane</keyword>
<evidence type="ECO:0000256" key="1">
    <source>
        <dbReference type="SAM" id="Phobius"/>
    </source>
</evidence>
<organism evidence="2">
    <name type="scientific">Pheidole obscurithorax</name>
    <dbReference type="NCBI Taxonomy" id="458959"/>
    <lineage>
        <taxon>Eukaryota</taxon>
        <taxon>Metazoa</taxon>
        <taxon>Ecdysozoa</taxon>
        <taxon>Arthropoda</taxon>
        <taxon>Hexapoda</taxon>
        <taxon>Insecta</taxon>
        <taxon>Pterygota</taxon>
        <taxon>Neoptera</taxon>
        <taxon>Endopterygota</taxon>
        <taxon>Hymenoptera</taxon>
        <taxon>Apocrita</taxon>
        <taxon>Aculeata</taxon>
        <taxon>Formicoidea</taxon>
        <taxon>Formicidae</taxon>
        <taxon>Myrmicinae</taxon>
        <taxon>Pheidole</taxon>
    </lineage>
</organism>
<accession>A0A2U8XDV5</accession>
<reference evidence="2" key="1">
    <citation type="submission" date="2017-10" db="EMBL/GenBank/DDBJ databases">
        <title>Mitogenomes of tropical arthropods.</title>
        <authorList>
            <person name="Pires Paula D."/>
            <person name="Coiti Togawa R."/>
        </authorList>
    </citation>
    <scope>NUCLEOTIDE SEQUENCE</scope>
</reference>
<dbReference type="EMBL" id="MG253277">
    <property type="protein sequence ID" value="AWN56341.1"/>
    <property type="molecule type" value="Genomic_DNA"/>
</dbReference>
<feature type="transmembrane region" description="Helical" evidence="1">
    <location>
        <begin position="6"/>
        <end position="30"/>
    </location>
</feature>
<evidence type="ECO:0000313" key="2">
    <source>
        <dbReference type="EMBL" id="AWN56341.1"/>
    </source>
</evidence>
<proteinExistence type="predicted"/>
<keyword evidence="1" id="KW-1133">Transmembrane helix</keyword>
<keyword evidence="1" id="KW-0472">Membrane</keyword>